<comment type="caution">
    <text evidence="3">The sequence shown here is derived from an EMBL/GenBank/DDBJ whole genome shotgun (WGS) entry which is preliminary data.</text>
</comment>
<dbReference type="OrthoDB" id="9108891at2"/>
<reference evidence="3 4" key="1">
    <citation type="submission" date="2016-07" db="EMBL/GenBank/DDBJ databases">
        <title>Genome analysis of Burkholderia fungorum ES3-20.</title>
        <authorList>
            <person name="Xu D."/>
            <person name="Yao R."/>
            <person name="Zheng S."/>
        </authorList>
    </citation>
    <scope>NUCLEOTIDE SEQUENCE [LARGE SCALE GENOMIC DNA]</scope>
    <source>
        <strain evidence="3 4">ES3-20</strain>
    </source>
</reference>
<evidence type="ECO:0000259" key="2">
    <source>
        <dbReference type="Pfam" id="PF21882"/>
    </source>
</evidence>
<dbReference type="Proteomes" id="UP000283709">
    <property type="component" value="Unassembled WGS sequence"/>
</dbReference>
<accession>A0A3R7F4K2</accession>
<dbReference type="AlphaFoldDB" id="A0A3R7F4K2"/>
<evidence type="ECO:0000313" key="4">
    <source>
        <dbReference type="Proteomes" id="UP000283709"/>
    </source>
</evidence>
<proteinExistence type="predicted"/>
<feature type="chain" id="PRO_5018764009" description="Putative tail fiber protein gp53-like C-terminal domain-containing protein" evidence="1">
    <location>
        <begin position="25"/>
        <end position="176"/>
    </location>
</feature>
<dbReference type="EMBL" id="MCAS01000042">
    <property type="protein sequence ID" value="RKF36154.1"/>
    <property type="molecule type" value="Genomic_DNA"/>
</dbReference>
<dbReference type="Gene3D" id="2.60.40.3940">
    <property type="match status" value="1"/>
</dbReference>
<evidence type="ECO:0000313" key="3">
    <source>
        <dbReference type="EMBL" id="RKF36154.1"/>
    </source>
</evidence>
<dbReference type="InterPro" id="IPR054075">
    <property type="entry name" value="Gp53-like_C"/>
</dbReference>
<feature type="domain" description="Putative tail fiber protein gp53-like C-terminal" evidence="2">
    <location>
        <begin position="99"/>
        <end position="176"/>
    </location>
</feature>
<sequence length="176" mass="18201">MSLASNLAALARLLTAAASGIVNGTTPAAGDNTKALITSEWFKAEQATETVQGTAKIATQAITNAGIDDTMTVTPKKLRAGFAFSFGTIGYFCFPSWLGGLIIQWGFYSLAANSYSATIPLPIAFPNAYMMGVACDSGQSTYPFGITGASKAQINVYVTTAKGANASGANWIAIGY</sequence>
<evidence type="ECO:0000256" key="1">
    <source>
        <dbReference type="SAM" id="SignalP"/>
    </source>
</evidence>
<dbReference type="RefSeq" id="WP_120347891.1">
    <property type="nucleotide sequence ID" value="NZ_MCAS01000042.1"/>
</dbReference>
<protein>
    <recommendedName>
        <fullName evidence="2">Putative tail fiber protein gp53-like C-terminal domain-containing protein</fullName>
    </recommendedName>
</protein>
<keyword evidence="1" id="KW-0732">Signal</keyword>
<name>A0A3R7F4K2_9BURK</name>
<organism evidence="3 4">
    <name type="scientific">Paraburkholderia fungorum</name>
    <dbReference type="NCBI Taxonomy" id="134537"/>
    <lineage>
        <taxon>Bacteria</taxon>
        <taxon>Pseudomonadati</taxon>
        <taxon>Pseudomonadota</taxon>
        <taxon>Betaproteobacteria</taxon>
        <taxon>Burkholderiales</taxon>
        <taxon>Burkholderiaceae</taxon>
        <taxon>Paraburkholderia</taxon>
    </lineage>
</organism>
<feature type="signal peptide" evidence="1">
    <location>
        <begin position="1"/>
        <end position="24"/>
    </location>
</feature>
<dbReference type="Pfam" id="PF21882">
    <property type="entry name" value="Gp53-like_C"/>
    <property type="match status" value="1"/>
</dbReference>
<gene>
    <name evidence="3" type="ORF">BCY88_36785</name>
</gene>